<name>A0AAV7H701_DENCH</name>
<dbReference type="Proteomes" id="UP000775213">
    <property type="component" value="Unassembled WGS sequence"/>
</dbReference>
<proteinExistence type="predicted"/>
<evidence type="ECO:0000313" key="2">
    <source>
        <dbReference type="EMBL" id="KAH0464926.1"/>
    </source>
</evidence>
<feature type="compositionally biased region" description="Polar residues" evidence="1">
    <location>
        <begin position="55"/>
        <end position="65"/>
    </location>
</feature>
<comment type="caution">
    <text evidence="2">The sequence shown here is derived from an EMBL/GenBank/DDBJ whole genome shotgun (WGS) entry which is preliminary data.</text>
</comment>
<protein>
    <submittedName>
        <fullName evidence="2">Uncharacterized protein</fullName>
    </submittedName>
</protein>
<gene>
    <name evidence="2" type="ORF">IEQ34_005029</name>
</gene>
<feature type="region of interest" description="Disordered" evidence="1">
    <location>
        <begin position="82"/>
        <end position="110"/>
    </location>
</feature>
<reference evidence="2 3" key="1">
    <citation type="journal article" date="2021" name="Hortic Res">
        <title>Chromosome-scale assembly of the Dendrobium chrysotoxum genome enhances the understanding of orchid evolution.</title>
        <authorList>
            <person name="Zhang Y."/>
            <person name="Zhang G.Q."/>
            <person name="Zhang D."/>
            <person name="Liu X.D."/>
            <person name="Xu X.Y."/>
            <person name="Sun W.H."/>
            <person name="Yu X."/>
            <person name="Zhu X."/>
            <person name="Wang Z.W."/>
            <person name="Zhao X."/>
            <person name="Zhong W.Y."/>
            <person name="Chen H."/>
            <person name="Yin W.L."/>
            <person name="Huang T."/>
            <person name="Niu S.C."/>
            <person name="Liu Z.J."/>
        </authorList>
    </citation>
    <scope>NUCLEOTIDE SEQUENCE [LARGE SCALE GENOMIC DNA]</scope>
    <source>
        <strain evidence="2">Lindl</strain>
    </source>
</reference>
<sequence length="110" mass="11913">MAAYKDVCDRSPSNHKQIYVKRLIALPGPDAVQHAVSRRPLPVKGGKEGTCPFKSAQSNRIQQPRASEERINLGIDTFYPPGKFGSLSAPPPHEGKLGRALALSSPPSRI</sequence>
<keyword evidence="3" id="KW-1185">Reference proteome</keyword>
<accession>A0AAV7H701</accession>
<feature type="region of interest" description="Disordered" evidence="1">
    <location>
        <begin position="40"/>
        <end position="65"/>
    </location>
</feature>
<dbReference type="EMBL" id="JAGFBR010000006">
    <property type="protein sequence ID" value="KAH0464926.1"/>
    <property type="molecule type" value="Genomic_DNA"/>
</dbReference>
<organism evidence="2 3">
    <name type="scientific">Dendrobium chrysotoxum</name>
    <name type="common">Orchid</name>
    <dbReference type="NCBI Taxonomy" id="161865"/>
    <lineage>
        <taxon>Eukaryota</taxon>
        <taxon>Viridiplantae</taxon>
        <taxon>Streptophyta</taxon>
        <taxon>Embryophyta</taxon>
        <taxon>Tracheophyta</taxon>
        <taxon>Spermatophyta</taxon>
        <taxon>Magnoliopsida</taxon>
        <taxon>Liliopsida</taxon>
        <taxon>Asparagales</taxon>
        <taxon>Orchidaceae</taxon>
        <taxon>Epidendroideae</taxon>
        <taxon>Malaxideae</taxon>
        <taxon>Dendrobiinae</taxon>
        <taxon>Dendrobium</taxon>
    </lineage>
</organism>
<dbReference type="AlphaFoldDB" id="A0AAV7H701"/>
<evidence type="ECO:0000313" key="3">
    <source>
        <dbReference type="Proteomes" id="UP000775213"/>
    </source>
</evidence>
<evidence type="ECO:0000256" key="1">
    <source>
        <dbReference type="SAM" id="MobiDB-lite"/>
    </source>
</evidence>